<dbReference type="Proteomes" id="UP000092993">
    <property type="component" value="Unassembled WGS sequence"/>
</dbReference>
<feature type="region of interest" description="Disordered" evidence="1">
    <location>
        <begin position="1"/>
        <end position="84"/>
    </location>
</feature>
<dbReference type="EMBL" id="LUGG01000007">
    <property type="protein sequence ID" value="OBZ72873.1"/>
    <property type="molecule type" value="Genomic_DNA"/>
</dbReference>
<dbReference type="AlphaFoldDB" id="A0A1C7M7K3"/>
<evidence type="ECO:0000256" key="1">
    <source>
        <dbReference type="SAM" id="MobiDB-lite"/>
    </source>
</evidence>
<name>A0A1C7M7K3_GRIFR</name>
<protein>
    <submittedName>
        <fullName evidence="2">Uncharacterized protein</fullName>
    </submittedName>
</protein>
<proteinExistence type="predicted"/>
<organism evidence="2 3">
    <name type="scientific">Grifola frondosa</name>
    <name type="common">Maitake</name>
    <name type="synonym">Polyporus frondosus</name>
    <dbReference type="NCBI Taxonomy" id="5627"/>
    <lineage>
        <taxon>Eukaryota</taxon>
        <taxon>Fungi</taxon>
        <taxon>Dikarya</taxon>
        <taxon>Basidiomycota</taxon>
        <taxon>Agaricomycotina</taxon>
        <taxon>Agaricomycetes</taxon>
        <taxon>Polyporales</taxon>
        <taxon>Grifolaceae</taxon>
        <taxon>Grifola</taxon>
    </lineage>
</organism>
<evidence type="ECO:0000313" key="2">
    <source>
        <dbReference type="EMBL" id="OBZ72873.1"/>
    </source>
</evidence>
<feature type="compositionally biased region" description="Basic and acidic residues" evidence="1">
    <location>
        <begin position="73"/>
        <end position="84"/>
    </location>
</feature>
<gene>
    <name evidence="2" type="ORF">A0H81_06706</name>
</gene>
<sequence length="84" mass="8998">MLPSSSDGVPLSATIVQSTTNVPLMDPDPPAKVPPAQTTDRPPGGTRRSGTKTPRKVQWVFDDDAEASTSSRGLDEHGLDRSRR</sequence>
<reference evidence="2 3" key="1">
    <citation type="submission" date="2016-03" db="EMBL/GenBank/DDBJ databases">
        <title>Whole genome sequencing of Grifola frondosa 9006-11.</title>
        <authorList>
            <person name="Min B."/>
            <person name="Park H."/>
            <person name="Kim J.-G."/>
            <person name="Cho H."/>
            <person name="Oh Y.-L."/>
            <person name="Kong W.-S."/>
            <person name="Choi I.-G."/>
        </authorList>
    </citation>
    <scope>NUCLEOTIDE SEQUENCE [LARGE SCALE GENOMIC DNA]</scope>
    <source>
        <strain evidence="2 3">9006-11</strain>
    </source>
</reference>
<dbReference type="STRING" id="5627.A0A1C7M7K3"/>
<keyword evidence="3" id="KW-1185">Reference proteome</keyword>
<accession>A0A1C7M7K3</accession>
<comment type="caution">
    <text evidence="2">The sequence shown here is derived from an EMBL/GenBank/DDBJ whole genome shotgun (WGS) entry which is preliminary data.</text>
</comment>
<evidence type="ECO:0000313" key="3">
    <source>
        <dbReference type="Proteomes" id="UP000092993"/>
    </source>
</evidence>